<feature type="compositionally biased region" description="Basic and acidic residues" evidence="1">
    <location>
        <begin position="327"/>
        <end position="338"/>
    </location>
</feature>
<proteinExistence type="predicted"/>
<feature type="compositionally biased region" description="Polar residues" evidence="1">
    <location>
        <begin position="234"/>
        <end position="249"/>
    </location>
</feature>
<feature type="compositionally biased region" description="Basic and acidic residues" evidence="1">
    <location>
        <begin position="293"/>
        <end position="310"/>
    </location>
</feature>
<feature type="compositionally biased region" description="Acidic residues" evidence="1">
    <location>
        <begin position="178"/>
        <end position="199"/>
    </location>
</feature>
<dbReference type="AlphaFoldDB" id="A0A167PR54"/>
<name>A0A167PR54_PENCH</name>
<gene>
    <name evidence="2" type="ORF">EN45_107880</name>
</gene>
<protein>
    <submittedName>
        <fullName evidence="2">Uncharacterized protein</fullName>
    </submittedName>
</protein>
<evidence type="ECO:0000313" key="2">
    <source>
        <dbReference type="EMBL" id="KZN83682.1"/>
    </source>
</evidence>
<dbReference type="EMBL" id="CM002801">
    <property type="protein sequence ID" value="KZN83682.1"/>
    <property type="molecule type" value="Genomic_DNA"/>
</dbReference>
<sequence>MGVSGSTLSGRPLRMQAQRADPSDALMTEGPLRDAFGEYTIVTEKFNHTYRTKRDWYCKHKYAREGDNDSYHYVHLDGRYFSQNPDGSKEHINPILKQASYTPPGSDSPIDCTDEVDWEGLNEIPDLCIARAVVTHKQMEEFMQKMKSQEKRTIDNDTAEKRRKCAQLLKGKESPGITEDEAEETDCEIEESSDEEELAEERNENQQTADEEEVRTPQGRMAKRMTPMPEEQLSRTMTMTPMSDLTSDNESIDEPLHPGETEGRSSQKRQANEMEDSEDETPRTPAPKRGKMDRRDDTGLTVAEREEQKRMASRKRRARAKAKRARVSCETEGKTLDH</sequence>
<feature type="compositionally biased region" description="Basic and acidic residues" evidence="1">
    <location>
        <begin position="254"/>
        <end position="265"/>
    </location>
</feature>
<feature type="region of interest" description="Disordered" evidence="1">
    <location>
        <begin position="1"/>
        <end position="26"/>
    </location>
</feature>
<dbReference type="Proteomes" id="UP000076449">
    <property type="component" value="Chromosome IV"/>
</dbReference>
<evidence type="ECO:0000256" key="1">
    <source>
        <dbReference type="SAM" id="MobiDB-lite"/>
    </source>
</evidence>
<reference evidence="2" key="1">
    <citation type="journal article" date="2014" name="Genome Announc.">
        <title>Complete sequencing and chromosome-scale genome assembly of the industrial progenitor strain P2niaD18 from the penicillin producer Penicillium chrysogenum.</title>
        <authorList>
            <person name="Specht T."/>
            <person name="Dahlmann T.A."/>
            <person name="Zadra I."/>
            <person name="Kurnsteiner H."/>
            <person name="Kuck U."/>
        </authorList>
    </citation>
    <scope>NUCLEOTIDE SEQUENCE [LARGE SCALE GENOMIC DNA]</scope>
    <source>
        <strain evidence="2">P2niaD18</strain>
    </source>
</reference>
<accession>A0A167PR54</accession>
<feature type="compositionally biased region" description="Basic residues" evidence="1">
    <location>
        <begin position="311"/>
        <end position="326"/>
    </location>
</feature>
<organism evidence="2">
    <name type="scientific">Penicillium chrysogenum</name>
    <name type="common">Penicillium notatum</name>
    <dbReference type="NCBI Taxonomy" id="5076"/>
    <lineage>
        <taxon>Eukaryota</taxon>
        <taxon>Fungi</taxon>
        <taxon>Dikarya</taxon>
        <taxon>Ascomycota</taxon>
        <taxon>Pezizomycotina</taxon>
        <taxon>Eurotiomycetes</taxon>
        <taxon>Eurotiomycetidae</taxon>
        <taxon>Eurotiales</taxon>
        <taxon>Aspergillaceae</taxon>
        <taxon>Penicillium</taxon>
        <taxon>Penicillium chrysogenum species complex</taxon>
    </lineage>
</organism>
<feature type="region of interest" description="Disordered" evidence="1">
    <location>
        <begin position="167"/>
        <end position="338"/>
    </location>
</feature>